<dbReference type="SUPFAM" id="SSF57184">
    <property type="entry name" value="Growth factor receptor domain"/>
    <property type="match status" value="2"/>
</dbReference>
<dbReference type="InterPro" id="IPR009030">
    <property type="entry name" value="Growth_fac_rcpt_cys_sf"/>
</dbReference>
<dbReference type="Proteomes" id="UP000014680">
    <property type="component" value="Unassembled WGS sequence"/>
</dbReference>
<feature type="chain" id="PRO_5001979915" description="TNFR-Cys domain-containing protein" evidence="1">
    <location>
        <begin position="19"/>
        <end position="646"/>
    </location>
</feature>
<dbReference type="SMART" id="SM00261">
    <property type="entry name" value="FU"/>
    <property type="match status" value="5"/>
</dbReference>
<dbReference type="Pfam" id="PF13306">
    <property type="entry name" value="LRR_5"/>
    <property type="match status" value="2"/>
</dbReference>
<dbReference type="Gene3D" id="3.80.10.10">
    <property type="entry name" value="Ribonuclease Inhibitor"/>
    <property type="match status" value="1"/>
</dbReference>
<dbReference type="KEGG" id="eiv:EIN_040590"/>
<dbReference type="Gene3D" id="2.10.220.10">
    <property type="entry name" value="Hormone Receptor, Insulin-like Growth Factor Receptor 1, Chain A, domain 2"/>
    <property type="match status" value="3"/>
</dbReference>
<organism evidence="2 3">
    <name type="scientific">Entamoeba invadens IP1</name>
    <dbReference type="NCBI Taxonomy" id="370355"/>
    <lineage>
        <taxon>Eukaryota</taxon>
        <taxon>Amoebozoa</taxon>
        <taxon>Evosea</taxon>
        <taxon>Archamoebae</taxon>
        <taxon>Mastigamoebida</taxon>
        <taxon>Entamoebidae</taxon>
        <taxon>Entamoeba</taxon>
    </lineage>
</organism>
<feature type="signal peptide" evidence="1">
    <location>
        <begin position="1"/>
        <end position="18"/>
    </location>
</feature>
<reference evidence="2 3" key="1">
    <citation type="submission" date="2012-10" db="EMBL/GenBank/DDBJ databases">
        <authorList>
            <person name="Zafar N."/>
            <person name="Inman J."/>
            <person name="Hall N."/>
            <person name="Lorenzi H."/>
            <person name="Caler E."/>
        </authorList>
    </citation>
    <scope>NUCLEOTIDE SEQUENCE [LARGE SCALE GENOMIC DNA]</scope>
    <source>
        <strain evidence="2 3">IP1</strain>
    </source>
</reference>
<dbReference type="OrthoDB" id="300641at2759"/>
<dbReference type="InterPro" id="IPR006212">
    <property type="entry name" value="Furin_repeat"/>
</dbReference>
<dbReference type="AlphaFoldDB" id="A0A0A1TWF0"/>
<protein>
    <recommendedName>
        <fullName evidence="4">TNFR-Cys domain-containing protein</fullName>
    </recommendedName>
</protein>
<sequence length="646" mass="67686">MLSSIIIGLFFIVSTVNSADCFTKDNNGCISGMGSCSGDTTVSGVKCVADNAFKDNQNINSIQFTGSSLVSIGASAFQSSTITSITSEAGFSTIGNSAFQESTIMAFDFKGVTSIGSSAFLNCAFMYTTTNSGTTETLKSIGANAFKATGFGTFPFPKGSMTSIGDLAFQSSAVTSVTTPKTVITLGTQIFDGCYRLTSVDLNGLTHIATKMFSACVALKTITGFNGVVTIDANALTGNTITSIHLYSSLVTLNDDLSSFTNIFFHGDTKPTTVTTLKTSLKIYVKDTFTGNFGNVAVMKAQCDSSHSIILGKIPDGAVNGNDCTTCATGKYSGDGVTDVCDQTSGGDTPATCSVTNCQTCTTNPTTLCDQCSGTNKLSANKTKCTTSCAAGEYDSGNNMCAACGVANCNSCTSSEPNKCTSCKGTNKLSVDKTKCRATCPSGQTASNNNMCISCSVSSCSVCDTDSTKCDKCSGTNVVQVDQLACLAKCPNGEYAKGANKQCTKCSTKNCATCDANDVCLTCPSPYIFNASTKECDAPQSDCGDGKFGMAPNCEDCGVENCKMCVDKTSCDTCVNGFDIYFENKCLQECPSGYFKSQTTCEKCKETYETPCTDEECRMCTVDNNKDAAVHMKIALTMFMLLIIMI</sequence>
<proteinExistence type="predicted"/>
<evidence type="ECO:0008006" key="4">
    <source>
        <dbReference type="Google" id="ProtNLM"/>
    </source>
</evidence>
<dbReference type="RefSeq" id="XP_004184831.1">
    <property type="nucleotide sequence ID" value="XM_004184783.1"/>
</dbReference>
<dbReference type="EMBL" id="KB207071">
    <property type="protein sequence ID" value="ELP85485.1"/>
    <property type="molecule type" value="Genomic_DNA"/>
</dbReference>
<accession>A0A0A1TWF0</accession>
<dbReference type="InterPro" id="IPR026906">
    <property type="entry name" value="LRR_5"/>
</dbReference>
<dbReference type="VEuPathDB" id="AmoebaDB:EIN_040590"/>
<keyword evidence="1" id="KW-0732">Signal</keyword>
<gene>
    <name evidence="2" type="ORF">EIN_040590</name>
</gene>
<name>A0A0A1TWF0_ENTIV</name>
<evidence type="ECO:0000256" key="1">
    <source>
        <dbReference type="SAM" id="SignalP"/>
    </source>
</evidence>
<evidence type="ECO:0000313" key="2">
    <source>
        <dbReference type="EMBL" id="ELP85485.1"/>
    </source>
</evidence>
<keyword evidence="3" id="KW-1185">Reference proteome</keyword>
<dbReference type="InterPro" id="IPR032675">
    <property type="entry name" value="LRR_dom_sf"/>
</dbReference>
<dbReference type="GeneID" id="14884453"/>
<evidence type="ECO:0000313" key="3">
    <source>
        <dbReference type="Proteomes" id="UP000014680"/>
    </source>
</evidence>